<gene>
    <name evidence="5" type="ORF">HQ945_06515</name>
</gene>
<dbReference type="InterPro" id="IPR029044">
    <property type="entry name" value="Nucleotide-diphossugar_trans"/>
</dbReference>
<dbReference type="Proteomes" id="UP000550508">
    <property type="component" value="Unassembled WGS sequence"/>
</dbReference>
<feature type="domain" description="Glycosyltransferase 2-like" evidence="4">
    <location>
        <begin position="34"/>
        <end position="144"/>
    </location>
</feature>
<comment type="similarity">
    <text evidence="1">Belongs to the glycosyltransferase 2 family.</text>
</comment>
<evidence type="ECO:0000256" key="3">
    <source>
        <dbReference type="ARBA" id="ARBA00022679"/>
    </source>
</evidence>
<dbReference type="PANTHER" id="PTHR43685">
    <property type="entry name" value="GLYCOSYLTRANSFERASE"/>
    <property type="match status" value="1"/>
</dbReference>
<proteinExistence type="inferred from homology"/>
<dbReference type="GO" id="GO:0016757">
    <property type="term" value="F:glycosyltransferase activity"/>
    <property type="evidence" value="ECO:0007669"/>
    <property type="project" value="UniProtKB-KW"/>
</dbReference>
<dbReference type="Pfam" id="PF00535">
    <property type="entry name" value="Glycos_transf_2"/>
    <property type="match status" value="1"/>
</dbReference>
<dbReference type="PANTHER" id="PTHR43685:SF5">
    <property type="entry name" value="GLYCOSYLTRANSFERASE EPSE-RELATED"/>
    <property type="match status" value="1"/>
</dbReference>
<dbReference type="CDD" id="cd04196">
    <property type="entry name" value="GT_2_like_d"/>
    <property type="match status" value="1"/>
</dbReference>
<dbReference type="Gene3D" id="3.90.550.10">
    <property type="entry name" value="Spore Coat Polysaccharide Biosynthesis Protein SpsA, Chain A"/>
    <property type="match status" value="1"/>
</dbReference>
<sequence length="335" mass="37523">MRDGKKLYLHETARTFFSRDFNALPGAPSTGVVSILLATYNGAKFLDEQLASIENQTYPAIDIWVSDDGSTDATLEVLDVWRSKWSKGRFTILPGPCKGYAENFRSLIVNPDIISNYYGFSDQDDIWEPDKIAKSVASIEKIPLSTPGLFCSRTLAITEDGETIAPSALFRRSPSFRNALAQSLAGGNTMLFNHAARVLLADASRRTGFVSHDWWIYLIVSGAGGKVRYSPEMLMRYRQHVRNQFGTNVGIMAAMQRLRLLFKGRLSEWTDLNLQGLERSRDLLTAESRGILDEFSKARGRGPLRRLYYFIRSGVYRQTALGQLGLYVAAILGKI</sequence>
<evidence type="ECO:0000256" key="1">
    <source>
        <dbReference type="ARBA" id="ARBA00006739"/>
    </source>
</evidence>
<dbReference type="InterPro" id="IPR001173">
    <property type="entry name" value="Glyco_trans_2-like"/>
</dbReference>
<comment type="caution">
    <text evidence="5">The sequence shown here is derived from an EMBL/GenBank/DDBJ whole genome shotgun (WGS) entry which is preliminary data.</text>
</comment>
<organism evidence="5 6">
    <name type="scientific">Phyllobacterium pellucidum</name>
    <dbReference type="NCBI Taxonomy" id="2740464"/>
    <lineage>
        <taxon>Bacteria</taxon>
        <taxon>Pseudomonadati</taxon>
        <taxon>Pseudomonadota</taxon>
        <taxon>Alphaproteobacteria</taxon>
        <taxon>Hyphomicrobiales</taxon>
        <taxon>Phyllobacteriaceae</taxon>
        <taxon>Phyllobacterium</taxon>
    </lineage>
</organism>
<accession>A0A849VM72</accession>
<evidence type="ECO:0000313" key="5">
    <source>
        <dbReference type="EMBL" id="NTS30901.1"/>
    </source>
</evidence>
<evidence type="ECO:0000256" key="2">
    <source>
        <dbReference type="ARBA" id="ARBA00022676"/>
    </source>
</evidence>
<protein>
    <submittedName>
        <fullName evidence="5">Glycosyltransferase family 2 protein</fullName>
    </submittedName>
</protein>
<keyword evidence="3 5" id="KW-0808">Transferase</keyword>
<keyword evidence="6" id="KW-1185">Reference proteome</keyword>
<evidence type="ECO:0000313" key="6">
    <source>
        <dbReference type="Proteomes" id="UP000550508"/>
    </source>
</evidence>
<name>A0A849VM72_9HYPH</name>
<dbReference type="AlphaFoldDB" id="A0A849VM72"/>
<evidence type="ECO:0000259" key="4">
    <source>
        <dbReference type="Pfam" id="PF00535"/>
    </source>
</evidence>
<dbReference type="SUPFAM" id="SSF53448">
    <property type="entry name" value="Nucleotide-diphospho-sugar transferases"/>
    <property type="match status" value="1"/>
</dbReference>
<reference evidence="5 6" key="1">
    <citation type="submission" date="2020-05" db="EMBL/GenBank/DDBJ databases">
        <authorList>
            <person name="Kim M.K."/>
        </authorList>
    </citation>
    <scope>NUCLEOTIDE SEQUENCE [LARGE SCALE GENOMIC DNA]</scope>
    <source>
        <strain evidence="5 6">BT25</strain>
    </source>
</reference>
<dbReference type="EMBL" id="JABUMX010000001">
    <property type="protein sequence ID" value="NTS30901.1"/>
    <property type="molecule type" value="Genomic_DNA"/>
</dbReference>
<keyword evidence="2" id="KW-0328">Glycosyltransferase</keyword>
<dbReference type="InterPro" id="IPR050834">
    <property type="entry name" value="Glycosyltransf_2"/>
</dbReference>